<dbReference type="EMBL" id="LUCV01000016">
    <property type="protein sequence ID" value="OAI92778.1"/>
    <property type="molecule type" value="Genomic_DNA"/>
</dbReference>
<feature type="signal peptide" evidence="3">
    <location>
        <begin position="1"/>
        <end position="29"/>
    </location>
</feature>
<dbReference type="Pfam" id="PF05860">
    <property type="entry name" value="TPS"/>
    <property type="match status" value="1"/>
</dbReference>
<evidence type="ECO:0000256" key="3">
    <source>
        <dbReference type="SAM" id="SignalP"/>
    </source>
</evidence>
<dbReference type="RefSeq" id="WP_064302853.1">
    <property type="nucleotide sequence ID" value="NZ_LUCV01000016.1"/>
</dbReference>
<keyword evidence="1" id="KW-0175">Coiled coil</keyword>
<dbReference type="InterPro" id="IPR050909">
    <property type="entry name" value="Bact_Autotransporter_VF"/>
</dbReference>
<dbReference type="InterPro" id="IPR012334">
    <property type="entry name" value="Pectin_lyas_fold"/>
</dbReference>
<evidence type="ECO:0000313" key="5">
    <source>
        <dbReference type="EMBL" id="OAI92778.1"/>
    </source>
</evidence>
<dbReference type="NCBIfam" id="TIGR01901">
    <property type="entry name" value="adhes_NPXG"/>
    <property type="match status" value="1"/>
</dbReference>
<dbReference type="PANTHER" id="PTHR12338">
    <property type="entry name" value="AUTOTRANSPORTER"/>
    <property type="match status" value="1"/>
</dbReference>
<dbReference type="Gene3D" id="2.160.20.10">
    <property type="entry name" value="Single-stranded right-handed beta-helix, Pectin lyase-like"/>
    <property type="match status" value="1"/>
</dbReference>
<feature type="domain" description="Filamentous haemagglutinin FhaB/tRNA nuclease CdiA-like TPS" evidence="4">
    <location>
        <begin position="27"/>
        <end position="141"/>
    </location>
</feature>
<evidence type="ECO:0000256" key="2">
    <source>
        <dbReference type="SAM" id="MobiDB-lite"/>
    </source>
</evidence>
<evidence type="ECO:0000256" key="1">
    <source>
        <dbReference type="SAM" id="Coils"/>
    </source>
</evidence>
<dbReference type="SMART" id="SM00912">
    <property type="entry name" value="Haemagg_act"/>
    <property type="match status" value="1"/>
</dbReference>
<reference evidence="5 6" key="1">
    <citation type="submission" date="2016-03" db="EMBL/GenBank/DDBJ databases">
        <title>Draft Genome Assembly of Pseudomonas putida strain CBF10-2.</title>
        <authorList>
            <person name="Iyer R.S."/>
            <person name="Damania A."/>
        </authorList>
    </citation>
    <scope>NUCLEOTIDE SEQUENCE [LARGE SCALE GENOMIC DNA]</scope>
    <source>
        <strain evidence="5 6">CBF10-2</strain>
    </source>
</reference>
<sequence>MSRKKKGTQRFIKAVSVSVIGASSSVALAAPSGGVAVQGGITIGSMNNNELVITQALQKGIINWTDFSIDAGELVRFAQQAGNDSITLNRVLGSQVSNIQGALQANGNIFLINPNGIVFGAGSQVDVAGLLATTFDVSDQSFMNGGQLNFTQVAGKDLGSITNQGQITADTGGFVYLVAPKVDNSGFVIANVGRVTMAAGDRFTVNLQGSNLINFSVSADTLAAATGSDATGVSNSGTVSAQTVLLQGNSASGLMSSVVNNSGIVEATDLSIDAGDIVQAGVIKGVGTAAATTASLTAGKTISTSGNSSTRASTLNLTVKDEGASIGSEQGALLVDADVLNATSQSGNVLVTDVSGGVALGEVKAGTPAAGGSVVISAQNGSITSADTSKTNVSGYSAKLVADGAVGSDSTAVNTQVGVLSASTQNGGINVKNDGALILGDVVAREQISINGQSSVSGAVDNSGSITLSNGSTGTRNVKVQASEGVILTGTVSATNGLSVTSDTGSILAAQAGTSLVGRTIDLSAGGEIGDAAQALSTQSNTLNAAAGNGGVYLSESNGLSVGTITAAGTGNNVVLNATQGNLTVGSISAAGASVTLNAGNGSIVSASGSTTNVSAKDLTASSKSGIGTSAKKLGTSVDTLTATTTAAQAGVYANNDKALSALSVTTPNGDTNVAFTGGSLVYSRTLGTLTLNRTQALDLSFANTAAGLKLNGIDAGTDSKVSLTAAGDITQGSGSLVGKDVVIDASGSVGADGSALATQASSLNLTSRNGTVNVANSSSDLTLTAKANATNGAITATQTGNLAVNSVIAKKTVQLSAGGAVTTAADAVGTPISAGSLTVTGASIGTGSKALSSQVAGGAVNLTATGGDVNFANSGAISLLDVLASNGKVAFQNAGDTVVGQLQASGTIDFKVTGNVTDGNGSAANFITSGLTAAVKSFGTSGDALEIQVDNLVIDAANGGIYARQSNGNLLSLVQVTSGGTGSNIQIDADGSIKLGNVDAGGNNVKIAAGGSIEDGRTDRSKANVVARSLDISAPNGIGQQGDLALDVSFLSAAGGNAGVTATNAGAVAVDASSLTGKGASAINIVATAITILDNNGGTITMDGGSLVLKATSGNIVFLNQNDTIYLPGGGSISLIATSKASSQVPGYDGVIIAGNLKTDGGNITLQAQSNITIGMLDAGSTGNVTVASAGGVILDGNGSAQNIRGNRVSLTASTPSEHTAELTRDTAIAEYSARDAEAAAKLLQLNILIQQLKDYEALVNSAALQNSLAELTQRLSEINANAQAAKVDSMSATADALNTALNAATVVRNAAAVIAGAAQAIPFSGDAGADAAFAVVDLVMSAASLALDSYERYSLAPQQDLLVELNNTLDVANAAVYTAATNLATTTQIRDTTATSKATADLAVFKANTARDAALQVRKQAVAAYDLNQQIDSSADKPLGITANRLDINNGGVIDSSLYLNSTGSLGLGDITVAAGEKIVAEATGNVGVVGNVNSDTSISLKAGQAILGQGGVLVTPDLKMVAGNGIGALQAVNTQVDRVAADAGNGGVAIVNANGGALLTIGTQGAVKGISGAGDISVSTDGSLKIEQLVKDSTHTHTVSLTATNGAIVDGNTVERNVQGGTLVARAAGNIDLDSEVDTLDVQVTNAGTITLREANGVTARNLNTAAGNIDLKAGGAVVVGSLDAGAGTGTIDLHADGAVSDDQDNTTLIVADTLNVNAAGSVGAVGSDSNRHLDLKVNTVNVTASGEVNLAEVDDLKIGTLETEQGNVTVTTGGALNVGRISTASDTVTLVAGDSISNASTGDDSNIDAGNLSLSAVNGIGTDKALNVKVDRLVAQTAVGGVKVKDLDGDLVIGGVVPNLGNPQVFGVNTNGGDIEVGTTGNLTVNEGVANTAAGSLTLEAGGDVRQNTSLMTANGNLSVTAGGDIEMLSGTSANSLSSGDITYHAGGNASLERLTTVTGNIDLKAGQGNLTQHKLVQTGAGNISAHAGGNLVTEREVVVNGTGDIQLTALGNLTQQELVHTIDGDIRIGAEGDVTSLASTNVSGTGDITFISHGNLSLQQVDTGSGKIDLSASGNLLQNAAVMTGQGDIVAKAGGNLTTLAPTAVIGNGAIDYSAGGNLDLQQVSTSAGNIGLKAGGNLTQNQLVQTGAGNITAQADGNLTTLADTRVSGSGNIDYSAGGNLDLQQVTSGGGNIDLKALVGNLTQQALVQTASGHVNASAGRDLIMNLGAQTLVNGQGDVTYGAGGNLLIDEIVAANGNATLSAGSGDIQVQGSAARNVTARQLTANAGTDIGTNGALRTEVDSLVAKADSGSIIIDEANAVTLDAVTAANGLVAVSAGDITVKQLQGDSISLDSTGKVVTASGGLVKGGSLNVTAETGVNLHTAVDSASVRVNGSGDLVLTEDDGISLTRLGAADGNVRVNAGGDIAVGTVDAGTHTVSLNSASGAIVTQAQPSFFARLLSRVAQATGITGERIELNAANGLGNGSQGALQLHGTTVAASTTSGDVNLAQSQAVTLEQVRTGNGNVSVDVADGNATLGSVSGTGSVNLTAENGALVDDGNASTRVQGNALNLTAGNGIAVQTQGNSVNAQVTDNGDIAIDEADGLNRLTVNSANGDVSVTSRGGNLAVDVVNANGHAVNLNAATGAILDANGNAVSNVNAQSANLAAANGVGQAGNAFDVNVQTLAGNGGNGGANLNSTSTSALNLASLSTAQGNIALATAGDLNVNGAVRNSGAGNIALSGANVNQNANISTSGRGNVSVTGSGDVVMATNSSTSTDTGTVSYQGGKTIKVASIQTANNMGGGKVVFVAPQVLDNMPGVANVRAWQVSITADNGNAALIQELMGDVNDSSQVDLGSRVIGGSLAESRRFMEALLQPAIVQQTGAEKMFDAGLLTSQQIAPYNGFVEGEDGVMTYNK</sequence>
<organism evidence="5 6">
    <name type="scientific">Pseudomonas putida</name>
    <name type="common">Arthrobacter siderocapsulatus</name>
    <dbReference type="NCBI Taxonomy" id="303"/>
    <lineage>
        <taxon>Bacteria</taxon>
        <taxon>Pseudomonadati</taxon>
        <taxon>Pseudomonadota</taxon>
        <taxon>Gammaproteobacteria</taxon>
        <taxon>Pseudomonadales</taxon>
        <taxon>Pseudomonadaceae</taxon>
        <taxon>Pseudomonas</taxon>
    </lineage>
</organism>
<feature type="region of interest" description="Disordered" evidence="2">
    <location>
        <begin position="454"/>
        <end position="474"/>
    </location>
</feature>
<evidence type="ECO:0000313" key="6">
    <source>
        <dbReference type="Proteomes" id="UP000077752"/>
    </source>
</evidence>
<comment type="caution">
    <text evidence="5">The sequence shown here is derived from an EMBL/GenBank/DDBJ whole genome shotgun (WGS) entry which is preliminary data.</text>
</comment>
<dbReference type="SUPFAM" id="SSF51126">
    <property type="entry name" value="Pectin lyase-like"/>
    <property type="match status" value="1"/>
</dbReference>
<dbReference type="PANTHER" id="PTHR12338:SF5">
    <property type="entry name" value="ANTIGEN 43-RELATED"/>
    <property type="match status" value="1"/>
</dbReference>
<keyword evidence="3" id="KW-0732">Signal</keyword>
<gene>
    <name evidence="5" type="ORF">AYO28_17480</name>
</gene>
<name>A0A177SP01_PSEPU</name>
<feature type="chain" id="PRO_5008073815" evidence="3">
    <location>
        <begin position="30"/>
        <end position="2923"/>
    </location>
</feature>
<evidence type="ECO:0000259" key="4">
    <source>
        <dbReference type="SMART" id="SM00912"/>
    </source>
</evidence>
<accession>A0A177SP01</accession>
<protein>
    <submittedName>
        <fullName evidence="5">Filamentous hemagglutinin</fullName>
    </submittedName>
</protein>
<dbReference type="InterPro" id="IPR008638">
    <property type="entry name" value="FhaB/CdiA-like_TPS"/>
</dbReference>
<feature type="coiled-coil region" evidence="1">
    <location>
        <begin position="1247"/>
        <end position="1290"/>
    </location>
</feature>
<dbReference type="Proteomes" id="UP000077752">
    <property type="component" value="Unassembled WGS sequence"/>
</dbReference>
<proteinExistence type="predicted"/>
<dbReference type="InterPro" id="IPR011050">
    <property type="entry name" value="Pectin_lyase_fold/virulence"/>
</dbReference>